<evidence type="ECO:0000256" key="2">
    <source>
        <dbReference type="ARBA" id="ARBA00022475"/>
    </source>
</evidence>
<comment type="caution">
    <text evidence="9">The sequence shown here is derived from an EMBL/GenBank/DDBJ whole genome shotgun (WGS) entry which is preliminary data.</text>
</comment>
<evidence type="ECO:0000256" key="1">
    <source>
        <dbReference type="ARBA" id="ARBA00004429"/>
    </source>
</evidence>
<feature type="transmembrane region" description="Helical" evidence="7">
    <location>
        <begin position="228"/>
        <end position="250"/>
    </location>
</feature>
<evidence type="ECO:0000256" key="3">
    <source>
        <dbReference type="ARBA" id="ARBA00022519"/>
    </source>
</evidence>
<feature type="transmembrane region" description="Helical" evidence="7">
    <location>
        <begin position="144"/>
        <end position="168"/>
    </location>
</feature>
<feature type="transmembrane region" description="Helical" evidence="7">
    <location>
        <begin position="102"/>
        <end position="132"/>
    </location>
</feature>
<name>A0A9D1TTN5_9GAMM</name>
<feature type="transmembrane region" description="Helical" evidence="7">
    <location>
        <begin position="409"/>
        <end position="434"/>
    </location>
</feature>
<dbReference type="PANTHER" id="PTHR33362">
    <property type="entry name" value="SIALIC ACID TRAP TRANSPORTER PERMEASE PROTEIN SIAT-RELATED"/>
    <property type="match status" value="1"/>
</dbReference>
<keyword evidence="3 7" id="KW-0997">Cell inner membrane</keyword>
<keyword evidence="5 7" id="KW-1133">Transmembrane helix</keyword>
<dbReference type="Pfam" id="PF06808">
    <property type="entry name" value="DctM"/>
    <property type="match status" value="1"/>
</dbReference>
<comment type="subcellular location">
    <subcellularLocation>
        <location evidence="1 7">Cell inner membrane</location>
        <topology evidence="1 7">Multi-pass membrane protein</topology>
    </subcellularLocation>
</comment>
<proteinExistence type="inferred from homology"/>
<comment type="subunit">
    <text evidence="7">The complex comprises the extracytoplasmic solute receptor protein and the two transmembrane proteins.</text>
</comment>
<protein>
    <recommendedName>
        <fullName evidence="7">TRAP transporter large permease protein</fullName>
    </recommendedName>
</protein>
<feature type="transmembrane region" description="Helical" evidence="7">
    <location>
        <begin position="286"/>
        <end position="307"/>
    </location>
</feature>
<dbReference type="GO" id="GO:0022857">
    <property type="term" value="F:transmembrane transporter activity"/>
    <property type="evidence" value="ECO:0007669"/>
    <property type="project" value="UniProtKB-UniRule"/>
</dbReference>
<evidence type="ECO:0000313" key="9">
    <source>
        <dbReference type="EMBL" id="HIW06017.1"/>
    </source>
</evidence>
<dbReference type="PIRSF" id="PIRSF006066">
    <property type="entry name" value="HI0050"/>
    <property type="match status" value="1"/>
</dbReference>
<comment type="similarity">
    <text evidence="7">Belongs to the TRAP transporter large permease family.</text>
</comment>
<gene>
    <name evidence="9" type="ORF">H9889_01630</name>
</gene>
<reference evidence="9" key="2">
    <citation type="submission" date="2021-04" db="EMBL/GenBank/DDBJ databases">
        <authorList>
            <person name="Gilroy R."/>
        </authorList>
    </citation>
    <scope>NUCLEOTIDE SEQUENCE</scope>
    <source>
        <strain evidence="9">CHK160-9182</strain>
    </source>
</reference>
<evidence type="ECO:0000259" key="8">
    <source>
        <dbReference type="Pfam" id="PF06808"/>
    </source>
</evidence>
<feature type="transmembrane region" description="Helical" evidence="7">
    <location>
        <begin position="327"/>
        <end position="345"/>
    </location>
</feature>
<reference evidence="9" key="1">
    <citation type="journal article" date="2021" name="PeerJ">
        <title>Extensive microbial diversity within the chicken gut microbiome revealed by metagenomics and culture.</title>
        <authorList>
            <person name="Gilroy R."/>
            <person name="Ravi A."/>
            <person name="Getino M."/>
            <person name="Pursley I."/>
            <person name="Horton D.L."/>
            <person name="Alikhan N.F."/>
            <person name="Baker D."/>
            <person name="Gharbi K."/>
            <person name="Hall N."/>
            <person name="Watson M."/>
            <person name="Adriaenssens E.M."/>
            <person name="Foster-Nyarko E."/>
            <person name="Jarju S."/>
            <person name="Secka A."/>
            <person name="Antonio M."/>
            <person name="Oren A."/>
            <person name="Chaudhuri R.R."/>
            <person name="La Ragione R."/>
            <person name="Hildebrand F."/>
            <person name="Pallen M.J."/>
        </authorList>
    </citation>
    <scope>NUCLEOTIDE SEQUENCE</scope>
    <source>
        <strain evidence="9">CHK160-9182</strain>
    </source>
</reference>
<accession>A0A9D1TTN5</accession>
<comment type="function">
    <text evidence="7">Part of the tripartite ATP-independent periplasmic (TRAP) transport system.</text>
</comment>
<dbReference type="InterPro" id="IPR004681">
    <property type="entry name" value="TRAP_DctM"/>
</dbReference>
<feature type="transmembrane region" description="Helical" evidence="7">
    <location>
        <begin position="32"/>
        <end position="52"/>
    </location>
</feature>
<dbReference type="EMBL" id="DXHP01000038">
    <property type="protein sequence ID" value="HIW06017.1"/>
    <property type="molecule type" value="Genomic_DNA"/>
</dbReference>
<dbReference type="Proteomes" id="UP000823934">
    <property type="component" value="Unassembled WGS sequence"/>
</dbReference>
<keyword evidence="6 7" id="KW-0472">Membrane</keyword>
<feature type="domain" description="TRAP C4-dicarboxylate transport system permease DctM subunit" evidence="8">
    <location>
        <begin position="10"/>
        <end position="433"/>
    </location>
</feature>
<dbReference type="InterPro" id="IPR010656">
    <property type="entry name" value="DctM"/>
</dbReference>
<evidence type="ECO:0000313" key="10">
    <source>
        <dbReference type="Proteomes" id="UP000823934"/>
    </source>
</evidence>
<evidence type="ECO:0000256" key="4">
    <source>
        <dbReference type="ARBA" id="ARBA00022692"/>
    </source>
</evidence>
<dbReference type="NCBIfam" id="TIGR00786">
    <property type="entry name" value="dctM"/>
    <property type="match status" value="1"/>
</dbReference>
<evidence type="ECO:0000256" key="7">
    <source>
        <dbReference type="RuleBase" id="RU369079"/>
    </source>
</evidence>
<dbReference type="GO" id="GO:0005886">
    <property type="term" value="C:plasma membrane"/>
    <property type="evidence" value="ECO:0007669"/>
    <property type="project" value="UniProtKB-SubCell"/>
</dbReference>
<sequence>MLEFLPPLMFVALIIFLLKGYPISFSLAATGLFFSAIGIYLGHLDFALLGALSDRFFGIISNETLLAIPFFTLMGLVLERTGMAEDLLNTMGQLFGKLRGGLAYSVVFVGTMLAATTGIVSASVIAMGLISLPIMLRYGYSKRLASGVIAASGTLAQIVPPSLVLIVLGDQLGVSIGSMYKAALIPSALLIGAYILFIMIMSILKPASMPAIPDHERTLFGMDLFKKVITSVIPPVTLIFLVLGTVFMGVATPTEAGAIGAVGAMILAIFRKSLTKELLYQALDQSVKITTFVVFIMIGSMFFSLAFTSLNGGIWIEGILGNLPGGALGFIIAVNILIFFVAFFLDFFEIALILVPLLLPIAVALGIDLTWFGVILAMNMQTSFMHPPFGFSLFYLKSVAPKEVTTKDIYYGAMPFLLLQIVMVIILITFPGIIKSEKLEKFEGSGSDIEFNLDMGDDGFDSFNDFDSFGVDF</sequence>
<dbReference type="PANTHER" id="PTHR33362:SF7">
    <property type="entry name" value="SLL1103 PROTEIN"/>
    <property type="match status" value="1"/>
</dbReference>
<feature type="transmembrane region" description="Helical" evidence="7">
    <location>
        <begin position="188"/>
        <end position="207"/>
    </location>
</feature>
<dbReference type="AlphaFoldDB" id="A0A9D1TTN5"/>
<keyword evidence="4 7" id="KW-0812">Transmembrane</keyword>
<organism evidence="9 10">
    <name type="scientific">Candidatus Ignatzschineria merdigallinarum</name>
    <dbReference type="NCBI Taxonomy" id="2838621"/>
    <lineage>
        <taxon>Bacteria</taxon>
        <taxon>Pseudomonadati</taxon>
        <taxon>Pseudomonadota</taxon>
        <taxon>Gammaproteobacteria</taxon>
        <taxon>Cardiobacteriales</taxon>
        <taxon>Ignatzschineriaceae</taxon>
        <taxon>Ignatzschineria</taxon>
    </lineage>
</organism>
<evidence type="ECO:0000256" key="5">
    <source>
        <dbReference type="ARBA" id="ARBA00022989"/>
    </source>
</evidence>
<feature type="transmembrane region" description="Helical" evidence="7">
    <location>
        <begin position="64"/>
        <end position="82"/>
    </location>
</feature>
<keyword evidence="2" id="KW-1003">Cell membrane</keyword>
<keyword evidence="7" id="KW-0813">Transport</keyword>
<feature type="transmembrane region" description="Helical" evidence="7">
    <location>
        <begin position="352"/>
        <end position="378"/>
    </location>
</feature>
<feature type="transmembrane region" description="Helical" evidence="7">
    <location>
        <begin position="256"/>
        <end position="274"/>
    </location>
</feature>
<evidence type="ECO:0000256" key="6">
    <source>
        <dbReference type="ARBA" id="ARBA00023136"/>
    </source>
</evidence>